<evidence type="ECO:0000313" key="4">
    <source>
        <dbReference type="Proteomes" id="UP001152797"/>
    </source>
</evidence>
<dbReference type="Proteomes" id="UP001152797">
    <property type="component" value="Unassembled WGS sequence"/>
</dbReference>
<proteinExistence type="predicted"/>
<evidence type="ECO:0000313" key="2">
    <source>
        <dbReference type="EMBL" id="CAI3992466.1"/>
    </source>
</evidence>
<evidence type="ECO:0000256" key="1">
    <source>
        <dbReference type="ARBA" id="ARBA00022737"/>
    </source>
</evidence>
<dbReference type="OrthoDB" id="185373at2759"/>
<sequence length="700" mass="77312">MVLPARLPALLQNVQKDAVQPTLFSYNSAIKGRNDWEAALCVLNTHLAQNLCNPMPRPEGLAVSRVQMVQGNEITASTAVTTSGRSNAWQPALELFSRMLLHQLCQDVISYTAAIASCEPVGRWQKMLELLMEMPLLDVVACGAAVSACAKAGAWQEALGLLFTMSSQTLPNTICVNAAISACERSGCWEVALQLLYGMPLQALQRDDVSCCAAISACVRAVQWQVALSLLVAFSSMLLQRTAISFNAAMSACEKAKRWQTVLELVWDMGSQSLLLDSVTAGVVGLACDNAEQWQRSLQFQWISSGCANSNALQNLAQRLVWSERDRAELGALLDPKKMKLASPQNLVLLVWCAASLAQSKRIFSDVGTQLVNYLISGQLTWRENARLAWSLANLEVHDGSLLQTLQEDLIQKVQHFKVSRTLQQSGVVLDFLSSMLTTVWSCSTLGALRGRTLQAVEAFLHDAAVLLDRKMVAALPVPPSYQESHLVRFESEDLVVVSKPPHWQVDSSTDRNSEAPLGAFLQNIFPARQWPLLKDEANTKGFLHRLDVPSSGLILVAKTYAAYFDLRLQLQKGEMLRATWPSPEIERLCSVWQPIIHCRFQLKYQRNADVKRPPKRGIRCALSRLAAAPWSCDSPCAHSARTEDLELLHDWHFSPMLGGRAVGDRPYASDPLAHCSHRPPDSCRRQVCGSWFALGCPVC</sequence>
<dbReference type="Gene3D" id="3.30.2350.10">
    <property type="entry name" value="Pseudouridine synthase"/>
    <property type="match status" value="1"/>
</dbReference>
<dbReference type="GO" id="GO:0003723">
    <property type="term" value="F:RNA binding"/>
    <property type="evidence" value="ECO:0007669"/>
    <property type="project" value="InterPro"/>
</dbReference>
<accession>A0A9P1FY63</accession>
<dbReference type="InterPro" id="IPR020103">
    <property type="entry name" value="PsdUridine_synth_cat_dom_sf"/>
</dbReference>
<dbReference type="SUPFAM" id="SSF55120">
    <property type="entry name" value="Pseudouridine synthase"/>
    <property type="match status" value="1"/>
</dbReference>
<keyword evidence="1" id="KW-0677">Repeat</keyword>
<dbReference type="EMBL" id="CAMXCT010001716">
    <property type="protein sequence ID" value="CAI3992466.1"/>
    <property type="molecule type" value="Genomic_DNA"/>
</dbReference>
<reference evidence="3 4" key="2">
    <citation type="submission" date="2024-05" db="EMBL/GenBank/DDBJ databases">
        <authorList>
            <person name="Chen Y."/>
            <person name="Shah S."/>
            <person name="Dougan E. K."/>
            <person name="Thang M."/>
            <person name="Chan C."/>
        </authorList>
    </citation>
    <scope>NUCLEOTIDE SEQUENCE [LARGE SCALE GENOMIC DNA]</scope>
</reference>
<dbReference type="GO" id="GO:0001522">
    <property type="term" value="P:pseudouridine synthesis"/>
    <property type="evidence" value="ECO:0007669"/>
    <property type="project" value="InterPro"/>
</dbReference>
<keyword evidence="4" id="KW-1185">Reference proteome</keyword>
<evidence type="ECO:0000313" key="3">
    <source>
        <dbReference type="EMBL" id="CAL4779778.1"/>
    </source>
</evidence>
<organism evidence="2">
    <name type="scientific">Cladocopium goreaui</name>
    <dbReference type="NCBI Taxonomy" id="2562237"/>
    <lineage>
        <taxon>Eukaryota</taxon>
        <taxon>Sar</taxon>
        <taxon>Alveolata</taxon>
        <taxon>Dinophyceae</taxon>
        <taxon>Suessiales</taxon>
        <taxon>Symbiodiniaceae</taxon>
        <taxon>Cladocopium</taxon>
    </lineage>
</organism>
<dbReference type="PANTHER" id="PTHR47447:SF17">
    <property type="entry name" value="OS12G0638900 PROTEIN"/>
    <property type="match status" value="1"/>
</dbReference>
<gene>
    <name evidence="2" type="ORF">C1SCF055_LOCUS19298</name>
</gene>
<comment type="caution">
    <text evidence="2">The sequence shown here is derived from an EMBL/GenBank/DDBJ whole genome shotgun (WGS) entry which is preliminary data.</text>
</comment>
<dbReference type="EMBL" id="CAMXCT030001716">
    <property type="protein sequence ID" value="CAL4779778.1"/>
    <property type="molecule type" value="Genomic_DNA"/>
</dbReference>
<name>A0A9P1FY63_9DINO</name>
<dbReference type="InterPro" id="IPR002885">
    <property type="entry name" value="PPR_rpt"/>
</dbReference>
<dbReference type="EMBL" id="CAMXCT020001716">
    <property type="protein sequence ID" value="CAL1145841.1"/>
    <property type="molecule type" value="Genomic_DNA"/>
</dbReference>
<dbReference type="InterPro" id="IPR011990">
    <property type="entry name" value="TPR-like_helical_dom_sf"/>
</dbReference>
<dbReference type="GO" id="GO:0009982">
    <property type="term" value="F:pseudouridine synthase activity"/>
    <property type="evidence" value="ECO:0007669"/>
    <property type="project" value="InterPro"/>
</dbReference>
<dbReference type="PANTHER" id="PTHR47447">
    <property type="entry name" value="OS03G0856100 PROTEIN"/>
    <property type="match status" value="1"/>
</dbReference>
<reference evidence="2" key="1">
    <citation type="submission" date="2022-10" db="EMBL/GenBank/DDBJ databases">
        <authorList>
            <person name="Chen Y."/>
            <person name="Dougan E. K."/>
            <person name="Chan C."/>
            <person name="Rhodes N."/>
            <person name="Thang M."/>
        </authorList>
    </citation>
    <scope>NUCLEOTIDE SEQUENCE</scope>
</reference>
<dbReference type="Gene3D" id="1.25.40.10">
    <property type="entry name" value="Tetratricopeptide repeat domain"/>
    <property type="match status" value="2"/>
</dbReference>
<protein>
    <submittedName>
        <fullName evidence="3">Pentatricopeptide repeat-containing protein MRL1, chloroplastic (Protein MATURATION OF RBCL 1) (AtMRL1)</fullName>
    </submittedName>
</protein>
<dbReference type="AlphaFoldDB" id="A0A9P1FY63"/>
<dbReference type="Pfam" id="PF01535">
    <property type="entry name" value="PPR"/>
    <property type="match status" value="3"/>
</dbReference>